<evidence type="ECO:0000313" key="3">
    <source>
        <dbReference type="EMBL" id="PIL33958.1"/>
    </source>
</evidence>
<comment type="similarity">
    <text evidence="1">Belongs to the caleosin family.</text>
</comment>
<comment type="caution">
    <text evidence="3">The sequence shown here is derived from an EMBL/GenBank/DDBJ whole genome shotgun (WGS) entry which is preliminary data.</text>
</comment>
<feature type="region of interest" description="Disordered" evidence="2">
    <location>
        <begin position="53"/>
        <end position="86"/>
    </location>
</feature>
<feature type="region of interest" description="Disordered" evidence="2">
    <location>
        <begin position="260"/>
        <end position="294"/>
    </location>
</feature>
<name>A0A2G8SK77_9APHY</name>
<dbReference type="InterPro" id="IPR007736">
    <property type="entry name" value="Caleosin-related"/>
</dbReference>
<dbReference type="EMBL" id="AYKW01000006">
    <property type="protein sequence ID" value="PIL33958.1"/>
    <property type="molecule type" value="Genomic_DNA"/>
</dbReference>
<feature type="compositionally biased region" description="Basic residues" evidence="2">
    <location>
        <begin position="284"/>
        <end position="294"/>
    </location>
</feature>
<dbReference type="GO" id="GO:0005509">
    <property type="term" value="F:calcium ion binding"/>
    <property type="evidence" value="ECO:0007669"/>
    <property type="project" value="TreeGrafter"/>
</dbReference>
<dbReference type="AlphaFoldDB" id="A0A2G8SK77"/>
<sequence length="294" mass="31989">MFSPIFSVFAPNFAIPVADDTPSNSPDHQPHPIPATQTAIPDVPVTVLRPVFNPDSTTNTRLPNPGTARANVAPTPESPSGTPGWASAHAHATVLQQHCAFFDSDGDGVVWPHDTFRGLRALGLGLAACAGATLATHALFSYPTCAGALPDPLGRIWLARVHRCRHGSDSGAFDGEGRFVPQKFEDFFAKYGQKEGIHSNRLWEAVRAQRALLDPVGWFCTAMAWLLTYMLLRPDEGGFIKKEDIRRVFDGSIFDEIARRRAGEAGEEGEEGVEGQETDAGRWMGKKNGKQKED</sequence>
<dbReference type="Pfam" id="PF05042">
    <property type="entry name" value="Caleosin"/>
    <property type="match status" value="1"/>
</dbReference>
<evidence type="ECO:0000313" key="4">
    <source>
        <dbReference type="Proteomes" id="UP000230002"/>
    </source>
</evidence>
<protein>
    <recommendedName>
        <fullName evidence="5">EF-hand domain-containing protein</fullName>
    </recommendedName>
</protein>
<evidence type="ECO:0000256" key="1">
    <source>
        <dbReference type="ARBA" id="ARBA00006765"/>
    </source>
</evidence>
<reference evidence="3 4" key="1">
    <citation type="journal article" date="2015" name="Sci. Rep.">
        <title>Chromosome-level genome map provides insights into diverse defense mechanisms in the medicinal fungus Ganoderma sinense.</title>
        <authorList>
            <person name="Zhu Y."/>
            <person name="Xu J."/>
            <person name="Sun C."/>
            <person name="Zhou S."/>
            <person name="Xu H."/>
            <person name="Nelson D.R."/>
            <person name="Qian J."/>
            <person name="Song J."/>
            <person name="Luo H."/>
            <person name="Xiang L."/>
            <person name="Li Y."/>
            <person name="Xu Z."/>
            <person name="Ji A."/>
            <person name="Wang L."/>
            <person name="Lu S."/>
            <person name="Hayward A."/>
            <person name="Sun W."/>
            <person name="Li X."/>
            <person name="Schwartz D.C."/>
            <person name="Wang Y."/>
            <person name="Chen S."/>
        </authorList>
    </citation>
    <scope>NUCLEOTIDE SEQUENCE [LARGE SCALE GENOMIC DNA]</scope>
    <source>
        <strain evidence="3 4">ZZ0214-1</strain>
    </source>
</reference>
<dbReference type="PANTHER" id="PTHR31495:SF0">
    <property type="entry name" value="BINDING PROTEIN CALEOSIN, PUTATIVE (AFU_ORTHOLOGUE AFUA_5G13750)-RELATED"/>
    <property type="match status" value="1"/>
</dbReference>
<evidence type="ECO:0008006" key="5">
    <source>
        <dbReference type="Google" id="ProtNLM"/>
    </source>
</evidence>
<keyword evidence="4" id="KW-1185">Reference proteome</keyword>
<dbReference type="OrthoDB" id="640742at2759"/>
<evidence type="ECO:0000256" key="2">
    <source>
        <dbReference type="SAM" id="MobiDB-lite"/>
    </source>
</evidence>
<organism evidence="3 4">
    <name type="scientific">Ganoderma sinense ZZ0214-1</name>
    <dbReference type="NCBI Taxonomy" id="1077348"/>
    <lineage>
        <taxon>Eukaryota</taxon>
        <taxon>Fungi</taxon>
        <taxon>Dikarya</taxon>
        <taxon>Basidiomycota</taxon>
        <taxon>Agaricomycotina</taxon>
        <taxon>Agaricomycetes</taxon>
        <taxon>Polyporales</taxon>
        <taxon>Polyporaceae</taxon>
        <taxon>Ganoderma</taxon>
    </lineage>
</organism>
<dbReference type="GO" id="GO:0004497">
    <property type="term" value="F:monooxygenase activity"/>
    <property type="evidence" value="ECO:0007669"/>
    <property type="project" value="TreeGrafter"/>
</dbReference>
<dbReference type="Proteomes" id="UP000230002">
    <property type="component" value="Unassembled WGS sequence"/>
</dbReference>
<feature type="compositionally biased region" description="Acidic residues" evidence="2">
    <location>
        <begin position="265"/>
        <end position="277"/>
    </location>
</feature>
<gene>
    <name evidence="3" type="ORF">GSI_03666</name>
</gene>
<dbReference type="PANTHER" id="PTHR31495">
    <property type="entry name" value="PEROXYGENASE 3-RELATED"/>
    <property type="match status" value="1"/>
</dbReference>
<proteinExistence type="inferred from homology"/>
<dbReference type="STRING" id="1077348.A0A2G8SK77"/>
<accession>A0A2G8SK77</accession>